<keyword evidence="1" id="KW-1133">Transmembrane helix</keyword>
<proteinExistence type="predicted"/>
<gene>
    <name evidence="2" type="ORF">C7B47_16080</name>
</gene>
<name>A0A2T2WLS9_SULTH</name>
<evidence type="ECO:0000256" key="1">
    <source>
        <dbReference type="SAM" id="Phobius"/>
    </source>
</evidence>
<reference evidence="2 3" key="1">
    <citation type="journal article" date="2014" name="BMC Genomics">
        <title>Comparison of environmental and isolate Sulfobacillus genomes reveals diverse carbon, sulfur, nitrogen, and hydrogen metabolisms.</title>
        <authorList>
            <person name="Justice N.B."/>
            <person name="Norman A."/>
            <person name="Brown C.T."/>
            <person name="Singh A."/>
            <person name="Thomas B.C."/>
            <person name="Banfield J.F."/>
        </authorList>
    </citation>
    <scope>NUCLEOTIDE SEQUENCE [LARGE SCALE GENOMIC DNA]</scope>
    <source>
        <strain evidence="2">AMDSBA5</strain>
    </source>
</reference>
<dbReference type="EMBL" id="PXYX01000073">
    <property type="protein sequence ID" value="PSR23176.1"/>
    <property type="molecule type" value="Genomic_DNA"/>
</dbReference>
<keyword evidence="1" id="KW-0472">Membrane</keyword>
<comment type="caution">
    <text evidence="2">The sequence shown here is derived from an EMBL/GenBank/DDBJ whole genome shotgun (WGS) entry which is preliminary data.</text>
</comment>
<feature type="transmembrane region" description="Helical" evidence="1">
    <location>
        <begin position="72"/>
        <end position="92"/>
    </location>
</feature>
<protein>
    <submittedName>
        <fullName evidence="2">Uncharacterized protein</fullName>
    </submittedName>
</protein>
<feature type="transmembrane region" description="Helical" evidence="1">
    <location>
        <begin position="32"/>
        <end position="52"/>
    </location>
</feature>
<evidence type="ECO:0000313" key="2">
    <source>
        <dbReference type="EMBL" id="PSR23176.1"/>
    </source>
</evidence>
<feature type="non-terminal residue" evidence="2">
    <location>
        <position position="1"/>
    </location>
</feature>
<dbReference type="AlphaFoldDB" id="A0A2T2WLS9"/>
<evidence type="ECO:0000313" key="3">
    <source>
        <dbReference type="Proteomes" id="UP000242705"/>
    </source>
</evidence>
<organism evidence="2 3">
    <name type="scientific">Sulfobacillus thermosulfidooxidans</name>
    <dbReference type="NCBI Taxonomy" id="28034"/>
    <lineage>
        <taxon>Bacteria</taxon>
        <taxon>Bacillati</taxon>
        <taxon>Bacillota</taxon>
        <taxon>Clostridia</taxon>
        <taxon>Eubacteriales</taxon>
        <taxon>Clostridiales Family XVII. Incertae Sedis</taxon>
        <taxon>Sulfobacillus</taxon>
    </lineage>
</organism>
<accession>A0A2T2WLS9</accession>
<dbReference type="Proteomes" id="UP000242705">
    <property type="component" value="Unassembled WGS sequence"/>
</dbReference>
<keyword evidence="1" id="KW-0812">Transmembrane</keyword>
<sequence length="120" mass="13167">HDLHAGAIETLGINSSDFTRHVRKRSFKKQGWPLSHLSHGIWFLVFMGFLAVMSWLGTYGGRHLIAAPWDSLGVAAGALVLWAWGVASGLPIEQALMGGRQMAGELRVQEPELSSFDQNL</sequence>